<keyword evidence="1" id="KW-0472">Membrane</keyword>
<evidence type="ECO:0000256" key="1">
    <source>
        <dbReference type="SAM" id="Phobius"/>
    </source>
</evidence>
<comment type="caution">
    <text evidence="2">The sequence shown here is derived from an EMBL/GenBank/DDBJ whole genome shotgun (WGS) entry which is preliminary data.</text>
</comment>
<feature type="transmembrane region" description="Helical" evidence="1">
    <location>
        <begin position="7"/>
        <end position="27"/>
    </location>
</feature>
<dbReference type="Proteomes" id="UP000308037">
    <property type="component" value="Unassembled WGS sequence"/>
</dbReference>
<dbReference type="EMBL" id="QKNX01000005">
    <property type="protein sequence ID" value="TKR25178.1"/>
    <property type="molecule type" value="Genomic_DNA"/>
</dbReference>
<evidence type="ECO:0000313" key="3">
    <source>
        <dbReference type="Proteomes" id="UP000308037"/>
    </source>
</evidence>
<dbReference type="AlphaFoldDB" id="A0A4U5JBG3"/>
<feature type="transmembrane region" description="Helical" evidence="1">
    <location>
        <begin position="156"/>
        <end position="176"/>
    </location>
</feature>
<dbReference type="OrthoDB" id="307529at2157"/>
<evidence type="ECO:0000313" key="2">
    <source>
        <dbReference type="EMBL" id="TKR25178.1"/>
    </source>
</evidence>
<protein>
    <submittedName>
        <fullName evidence="2">Uncharacterized protein</fullName>
    </submittedName>
</protein>
<proteinExistence type="predicted"/>
<feature type="transmembrane region" description="Helical" evidence="1">
    <location>
        <begin position="117"/>
        <end position="136"/>
    </location>
</feature>
<reference evidence="2 3" key="1">
    <citation type="submission" date="2019-04" db="EMBL/GenBank/DDBJ databases">
        <title>Natronomonas sp. F20-122 a newhaloarchaeon isolated from a saline saltern of Isla Bacuta, Huelva, Spain.</title>
        <authorList>
            <person name="Duran-Viseras A."/>
            <person name="Sanchez-Porro C."/>
            <person name="Ventosa A."/>
        </authorList>
    </citation>
    <scope>NUCLEOTIDE SEQUENCE [LARGE SCALE GENOMIC DNA]</scope>
    <source>
        <strain evidence="2 3">F20-122</strain>
    </source>
</reference>
<accession>A0A4U5JBG3</accession>
<feature type="transmembrane region" description="Helical" evidence="1">
    <location>
        <begin position="39"/>
        <end position="67"/>
    </location>
</feature>
<sequence length="178" mass="19547">MPSQYRSLVGLTVVSSVVTGIGVWSAYQFELALLQVTTASTWTLLVGLIEEAFVRLIPLILVFYGWSYWQGQLLSKTEGLLATVASGLTVAFLELVLKLEYLSRLEATAQFDSLVLPLVFVHLPFALIAGRFAYALGERIHHTDEVGLPSLSRRNLAVLGLGYLGLAVLHIGYNLLVR</sequence>
<gene>
    <name evidence="2" type="ORF">DM868_12255</name>
</gene>
<name>A0A4U5JBG3_9EURY</name>
<keyword evidence="3" id="KW-1185">Reference proteome</keyword>
<keyword evidence="1" id="KW-0812">Transmembrane</keyword>
<organism evidence="2 3">
    <name type="scientific">Natronomonas salsuginis</name>
    <dbReference type="NCBI Taxonomy" id="2217661"/>
    <lineage>
        <taxon>Archaea</taxon>
        <taxon>Methanobacteriati</taxon>
        <taxon>Methanobacteriota</taxon>
        <taxon>Stenosarchaea group</taxon>
        <taxon>Halobacteria</taxon>
        <taxon>Halobacteriales</taxon>
        <taxon>Natronomonadaceae</taxon>
        <taxon>Natronomonas</taxon>
    </lineage>
</organism>
<keyword evidence="1" id="KW-1133">Transmembrane helix</keyword>